<sequence length="326" mass="36176">MSLLRAMLRVRPSPFAIAQLDERARGKLDLPAGVDADYVAKSLGSRLKAEWRLRRVSCPGDVVLCFNNLPPLFDIRGKSVVFVQNRLLVERYGLDGYPLFVRVRIGLERLWLRARRRQASRYIVQSQSMALMLRQLVGADKPISIVPFVGEDYDTTRPNRDGATRRFDFIYAASGDPHKNHAVLLEAWRLLAQSGLRPSLCLTVDPTRHPALASAISAAARNEGLAITNAGWLSAPELQKTYAESGALIYPSLVESFGLPLLEADQAKLPILAPERDYVRDVADPAETFDPTSPLSIARAVKRYLKRPEEPVTVSSASDFLADILS</sequence>
<dbReference type="Proteomes" id="UP000565576">
    <property type="component" value="Unassembled WGS sequence"/>
</dbReference>
<evidence type="ECO:0000313" key="3">
    <source>
        <dbReference type="EMBL" id="MBB6485562.1"/>
    </source>
</evidence>
<protein>
    <submittedName>
        <fullName evidence="3">Glycosyltransferase involved in cell wall biosynthesis</fullName>
    </submittedName>
</protein>
<dbReference type="Pfam" id="PF00534">
    <property type="entry name" value="Glycos_transf_1"/>
    <property type="match status" value="1"/>
</dbReference>
<name>A0A7X0IRR6_9HYPH</name>
<gene>
    <name evidence="3" type="ORF">GGD46_002850</name>
</gene>
<dbReference type="PANTHER" id="PTHR46401:SF2">
    <property type="entry name" value="GLYCOSYLTRANSFERASE WBBK-RELATED"/>
    <property type="match status" value="1"/>
</dbReference>
<dbReference type="EMBL" id="JACHBG010000005">
    <property type="protein sequence ID" value="MBB6485562.1"/>
    <property type="molecule type" value="Genomic_DNA"/>
</dbReference>
<evidence type="ECO:0000313" key="4">
    <source>
        <dbReference type="Proteomes" id="UP000565576"/>
    </source>
</evidence>
<accession>A0A7X0IRR6</accession>
<keyword evidence="1 3" id="KW-0808">Transferase</keyword>
<dbReference type="InterPro" id="IPR001296">
    <property type="entry name" value="Glyco_trans_1"/>
</dbReference>
<dbReference type="SUPFAM" id="SSF53756">
    <property type="entry name" value="UDP-Glycosyltransferase/glycogen phosphorylase"/>
    <property type="match status" value="1"/>
</dbReference>
<dbReference type="GO" id="GO:0016757">
    <property type="term" value="F:glycosyltransferase activity"/>
    <property type="evidence" value="ECO:0007669"/>
    <property type="project" value="InterPro"/>
</dbReference>
<dbReference type="AlphaFoldDB" id="A0A7X0IRR6"/>
<reference evidence="3 4" key="1">
    <citation type="submission" date="2020-08" db="EMBL/GenBank/DDBJ databases">
        <title>Genomic Encyclopedia of Type Strains, Phase IV (KMG-V): Genome sequencing to study the core and pangenomes of soil and plant-associated prokaryotes.</title>
        <authorList>
            <person name="Whitman W."/>
        </authorList>
    </citation>
    <scope>NUCLEOTIDE SEQUENCE [LARGE SCALE GENOMIC DNA]</scope>
    <source>
        <strain evidence="3 4">SEMIA 4060</strain>
    </source>
</reference>
<feature type="domain" description="Glycosyl transferase family 1" evidence="2">
    <location>
        <begin position="164"/>
        <end position="312"/>
    </location>
</feature>
<organism evidence="3 4">
    <name type="scientific">Rhizobium lusitanum</name>
    <dbReference type="NCBI Taxonomy" id="293958"/>
    <lineage>
        <taxon>Bacteria</taxon>
        <taxon>Pseudomonadati</taxon>
        <taxon>Pseudomonadota</taxon>
        <taxon>Alphaproteobacteria</taxon>
        <taxon>Hyphomicrobiales</taxon>
        <taxon>Rhizobiaceae</taxon>
        <taxon>Rhizobium/Agrobacterium group</taxon>
        <taxon>Rhizobium</taxon>
    </lineage>
</organism>
<dbReference type="PANTHER" id="PTHR46401">
    <property type="entry name" value="GLYCOSYLTRANSFERASE WBBK-RELATED"/>
    <property type="match status" value="1"/>
</dbReference>
<evidence type="ECO:0000256" key="1">
    <source>
        <dbReference type="ARBA" id="ARBA00022679"/>
    </source>
</evidence>
<evidence type="ECO:0000259" key="2">
    <source>
        <dbReference type="Pfam" id="PF00534"/>
    </source>
</evidence>
<dbReference type="RefSeq" id="WP_184704744.1">
    <property type="nucleotide sequence ID" value="NZ_JACHBG010000005.1"/>
</dbReference>
<proteinExistence type="predicted"/>
<dbReference type="Gene3D" id="3.40.50.2000">
    <property type="entry name" value="Glycogen Phosphorylase B"/>
    <property type="match status" value="1"/>
</dbReference>
<comment type="caution">
    <text evidence="3">The sequence shown here is derived from an EMBL/GenBank/DDBJ whole genome shotgun (WGS) entry which is preliminary data.</text>
</comment>